<proteinExistence type="predicted"/>
<evidence type="ECO:0000313" key="2">
    <source>
        <dbReference type="Proteomes" id="UP000324748"/>
    </source>
</evidence>
<gene>
    <name evidence="1" type="ORF">PGT21_032433</name>
</gene>
<comment type="caution">
    <text evidence="1">The sequence shown here is derived from an EMBL/GenBank/DDBJ whole genome shotgun (WGS) entry which is preliminary data.</text>
</comment>
<dbReference type="AlphaFoldDB" id="A0A5B0R428"/>
<evidence type="ECO:0000313" key="1">
    <source>
        <dbReference type="EMBL" id="KAA1119714.1"/>
    </source>
</evidence>
<organism evidence="1 2">
    <name type="scientific">Puccinia graminis f. sp. tritici</name>
    <dbReference type="NCBI Taxonomy" id="56615"/>
    <lineage>
        <taxon>Eukaryota</taxon>
        <taxon>Fungi</taxon>
        <taxon>Dikarya</taxon>
        <taxon>Basidiomycota</taxon>
        <taxon>Pucciniomycotina</taxon>
        <taxon>Pucciniomycetes</taxon>
        <taxon>Pucciniales</taxon>
        <taxon>Pucciniaceae</taxon>
        <taxon>Puccinia</taxon>
    </lineage>
</organism>
<reference evidence="1 2" key="1">
    <citation type="submission" date="2019-05" db="EMBL/GenBank/DDBJ databases">
        <title>Emergence of the Ug99 lineage of the wheat stem rust pathogen through somatic hybridization.</title>
        <authorList>
            <person name="Li F."/>
            <person name="Upadhyaya N.M."/>
            <person name="Sperschneider J."/>
            <person name="Matny O."/>
            <person name="Nguyen-Phuc H."/>
            <person name="Mago R."/>
            <person name="Raley C."/>
            <person name="Miller M.E."/>
            <person name="Silverstein K.A.T."/>
            <person name="Henningsen E."/>
            <person name="Hirsch C.D."/>
            <person name="Visser B."/>
            <person name="Pretorius Z.A."/>
            <person name="Steffenson B.J."/>
            <person name="Schwessinger B."/>
            <person name="Dodds P.N."/>
            <person name="Figueroa M."/>
        </authorList>
    </citation>
    <scope>NUCLEOTIDE SEQUENCE [LARGE SCALE GENOMIC DNA]</scope>
    <source>
        <strain evidence="1">21-0</strain>
    </source>
</reference>
<dbReference type="Proteomes" id="UP000324748">
    <property type="component" value="Unassembled WGS sequence"/>
</dbReference>
<name>A0A5B0R428_PUCGR</name>
<accession>A0A5B0R428</accession>
<sequence>MGGNEKGCDGNCEDGELTGMAEAMALYITFIHVKPFSSSTGRRPQGRCAEDFCCFHQLISRLLQKRAQLDKCYQCDRQGRICLSIAFFTRYQKFSTSHSTS</sequence>
<protein>
    <submittedName>
        <fullName evidence="1">Uncharacterized protein</fullName>
    </submittedName>
</protein>
<dbReference type="EMBL" id="VSWC01000001">
    <property type="protein sequence ID" value="KAA1119714.1"/>
    <property type="molecule type" value="Genomic_DNA"/>
</dbReference>
<keyword evidence="2" id="KW-1185">Reference proteome</keyword>